<evidence type="ECO:0000313" key="6">
    <source>
        <dbReference type="EMBL" id="TDL33695.1"/>
    </source>
</evidence>
<dbReference type="GO" id="GO:0000160">
    <property type="term" value="P:phosphorelay signal transduction system"/>
    <property type="evidence" value="ECO:0007669"/>
    <property type="project" value="InterPro"/>
</dbReference>
<evidence type="ECO:0000313" key="7">
    <source>
        <dbReference type="Proteomes" id="UP000294621"/>
    </source>
</evidence>
<dbReference type="GO" id="GO:0003677">
    <property type="term" value="F:DNA binding"/>
    <property type="evidence" value="ECO:0007669"/>
    <property type="project" value="UniProtKB-UniRule"/>
</dbReference>
<dbReference type="InterPro" id="IPR005158">
    <property type="entry name" value="BTAD"/>
</dbReference>
<dbReference type="Gene3D" id="1.25.40.10">
    <property type="entry name" value="Tetratricopeptide repeat domain"/>
    <property type="match status" value="2"/>
</dbReference>
<dbReference type="PROSITE" id="PS51755">
    <property type="entry name" value="OMPR_PHOB"/>
    <property type="match status" value="1"/>
</dbReference>
<reference evidence="6 7" key="1">
    <citation type="submission" date="2019-03" db="EMBL/GenBank/DDBJ databases">
        <title>Genome Sequencing and Assembly of Various Microbes Isolated from Partially Reclaimed Soil and Acid Mine Drainage (AMD) Site.</title>
        <authorList>
            <person name="Steinbock B."/>
            <person name="Bechtold R."/>
            <person name="Sevigny J.L."/>
            <person name="Thomas D."/>
            <person name="Cuthill L.R."/>
            <person name="Aveiro Johannsen E.J."/>
            <person name="Thomas K."/>
            <person name="Ghosh A."/>
        </authorList>
    </citation>
    <scope>NUCLEOTIDE SEQUENCE [LARGE SCALE GENOMIC DNA]</scope>
    <source>
        <strain evidence="6 7">S-A1</strain>
    </source>
</reference>
<dbReference type="Gene3D" id="1.10.10.10">
    <property type="entry name" value="Winged helix-like DNA-binding domain superfamily/Winged helix DNA-binding domain"/>
    <property type="match status" value="1"/>
</dbReference>
<comment type="similarity">
    <text evidence="1">Belongs to the AfsR/DnrI/RedD regulatory family.</text>
</comment>
<keyword evidence="2 3" id="KW-0238">DNA-binding</keyword>
<dbReference type="Pfam" id="PF03704">
    <property type="entry name" value="BTAD"/>
    <property type="match status" value="1"/>
</dbReference>
<dbReference type="AlphaFoldDB" id="A0A4R5XS05"/>
<dbReference type="GO" id="GO:0043531">
    <property type="term" value="F:ADP binding"/>
    <property type="evidence" value="ECO:0007669"/>
    <property type="project" value="InterPro"/>
</dbReference>
<feature type="region of interest" description="Disordered" evidence="4">
    <location>
        <begin position="954"/>
        <end position="983"/>
    </location>
</feature>
<dbReference type="CDD" id="cd15831">
    <property type="entry name" value="BTAD"/>
    <property type="match status" value="1"/>
</dbReference>
<accession>A0A4R5XS05</accession>
<evidence type="ECO:0000256" key="2">
    <source>
        <dbReference type="ARBA" id="ARBA00023125"/>
    </source>
</evidence>
<dbReference type="Gene3D" id="3.40.50.300">
    <property type="entry name" value="P-loop containing nucleotide triphosphate hydrolases"/>
    <property type="match status" value="1"/>
</dbReference>
<evidence type="ECO:0000259" key="5">
    <source>
        <dbReference type="PROSITE" id="PS51755"/>
    </source>
</evidence>
<name>A0A4R5XS05_9MICC</name>
<dbReference type="EMBL" id="SMZQ01000010">
    <property type="protein sequence ID" value="TDL33695.1"/>
    <property type="molecule type" value="Genomic_DNA"/>
</dbReference>
<dbReference type="InterPro" id="IPR016032">
    <property type="entry name" value="Sig_transdc_resp-reg_C-effctor"/>
</dbReference>
<proteinExistence type="inferred from homology"/>
<organism evidence="6 7">
    <name type="scientific">Arthrobacter nitrophenolicus</name>
    <dbReference type="NCBI Taxonomy" id="683150"/>
    <lineage>
        <taxon>Bacteria</taxon>
        <taxon>Bacillati</taxon>
        <taxon>Actinomycetota</taxon>
        <taxon>Actinomycetes</taxon>
        <taxon>Micrococcales</taxon>
        <taxon>Micrococcaceae</taxon>
        <taxon>Arthrobacter</taxon>
    </lineage>
</organism>
<feature type="domain" description="OmpR/PhoB-type" evidence="5">
    <location>
        <begin position="1"/>
        <end position="100"/>
    </location>
</feature>
<dbReference type="PRINTS" id="PR00364">
    <property type="entry name" value="DISEASERSIST"/>
</dbReference>
<dbReference type="InterPro" id="IPR027417">
    <property type="entry name" value="P-loop_NTPase"/>
</dbReference>
<dbReference type="GO" id="GO:0006355">
    <property type="term" value="P:regulation of DNA-templated transcription"/>
    <property type="evidence" value="ECO:0007669"/>
    <property type="project" value="InterPro"/>
</dbReference>
<dbReference type="Pfam" id="PF00486">
    <property type="entry name" value="Trans_reg_C"/>
    <property type="match status" value="1"/>
</dbReference>
<evidence type="ECO:0000256" key="3">
    <source>
        <dbReference type="PROSITE-ProRule" id="PRU01091"/>
    </source>
</evidence>
<dbReference type="SMART" id="SM00862">
    <property type="entry name" value="Trans_reg_C"/>
    <property type="match status" value="1"/>
</dbReference>
<dbReference type="SUPFAM" id="SSF52540">
    <property type="entry name" value="P-loop containing nucleoside triphosphate hydrolases"/>
    <property type="match status" value="1"/>
</dbReference>
<dbReference type="STRING" id="683150.G205_11910"/>
<comment type="caution">
    <text evidence="6">The sequence shown here is derived from an EMBL/GenBank/DDBJ whole genome shotgun (WGS) entry which is preliminary data.</text>
</comment>
<dbReference type="SMART" id="SM01043">
    <property type="entry name" value="BTAD"/>
    <property type="match status" value="1"/>
</dbReference>
<dbReference type="InterPro" id="IPR002182">
    <property type="entry name" value="NB-ARC"/>
</dbReference>
<evidence type="ECO:0000256" key="1">
    <source>
        <dbReference type="ARBA" id="ARBA00005820"/>
    </source>
</evidence>
<feature type="DNA-binding region" description="OmpR/PhoB-type" evidence="3">
    <location>
        <begin position="1"/>
        <end position="100"/>
    </location>
</feature>
<dbReference type="InterPro" id="IPR001867">
    <property type="entry name" value="OmpR/PhoB-type_DNA-bd"/>
</dbReference>
<dbReference type="Pfam" id="PF00931">
    <property type="entry name" value="NB-ARC"/>
    <property type="match status" value="1"/>
</dbReference>
<protein>
    <recommendedName>
        <fullName evidence="5">OmpR/PhoB-type domain-containing protein</fullName>
    </recommendedName>
</protein>
<dbReference type="Proteomes" id="UP000294621">
    <property type="component" value="Unassembled WGS sequence"/>
</dbReference>
<dbReference type="InterPro" id="IPR011990">
    <property type="entry name" value="TPR-like_helical_dom_sf"/>
</dbReference>
<dbReference type="SUPFAM" id="SSF46894">
    <property type="entry name" value="C-terminal effector domain of the bipartite response regulators"/>
    <property type="match status" value="1"/>
</dbReference>
<gene>
    <name evidence="6" type="ORF">E2R57_17465</name>
</gene>
<evidence type="ECO:0000256" key="4">
    <source>
        <dbReference type="SAM" id="MobiDB-lite"/>
    </source>
</evidence>
<dbReference type="PANTHER" id="PTHR47691">
    <property type="entry name" value="REGULATOR-RELATED"/>
    <property type="match status" value="1"/>
</dbReference>
<dbReference type="InterPro" id="IPR036388">
    <property type="entry name" value="WH-like_DNA-bd_sf"/>
</dbReference>
<dbReference type="SUPFAM" id="SSF48452">
    <property type="entry name" value="TPR-like"/>
    <property type="match status" value="2"/>
</dbReference>
<dbReference type="OrthoDB" id="3691954at2"/>
<dbReference type="PANTHER" id="PTHR47691:SF3">
    <property type="entry name" value="HTH-TYPE TRANSCRIPTIONAL REGULATOR RV0890C-RELATED"/>
    <property type="match status" value="1"/>
</dbReference>
<sequence>MVALRIRALGPVDVVIAGEPVPVRAAKLRIVLECLALRANCVVSPDFLAEALWDGHPPAQPGPQLQVYIANLRRILEPDRPKGGAPQRIASRPGGYSLSVTADELDILQFRELISAGEQAVEAGDLVGGAEHLRAAVQLFTGLPFPDLADAELFRPELDQLEEARLDAYQDLADVELALGRHGSLVGELQRLVQEHPYRERLWAALVVALYRCDRQADALAACREARRAFTAGLGIDPGARLRELAALVLRQDASLDAPASKGNPRARQRVDNLPNELTPLVGREAELGEVCSLYRKEGCRLVTVTGPGGTGKTRLALAAAVQLRERMADGVGWVNLAPLTQVEQVPGAIAATLGLADRAGEDPLKVASRFLRSRRLLLVLDNFEHLEEAWPVVLDMLTAAPDLRILATSRRRLGLRAEYEYELAPLALPPIDPPAPLPELREVPALKLLVARGRAVRPHFDIDQDNAGVLIRLCHRLDGLPLAIELAAARLRDRSEEDLFHDLEFNLAELPEAFRDLPDRQRTLTATLAWSYELLGPQERRLFDQLGVFAADPAEVAVAGVCSGVADTNTSLGVLARHSLLRRYRDSMGTSRVSMLHSIREFARNRLAQREDEQTFRCRHADFYLRLARTLGPRLWGHGEHKAFRLLRADAADLRSALLWAAGPGGSRDVALQLVGELWHYWELTGDVAEQYRIAVELVEETEGVPAAVLAPALSGAATLCWTVGRNDQATRFHARAYDAFREAGNSKGVAWTIMCLAVQEAQRSEMATAERLAMDALSAPGATLRTQVAALILLSRIAFYSGDHPRALELSHECAALARPMGDKWLLGIALTNFAESLQHTGDYGAAETLLTEAIAGVVELGAQGNLVGYLESLAGVHVENQRIEPAIRLLSAADAYRADHGLPLLTDERRRVESIIEAARNGAGPVRFGLAWAAGRSLTLTQAADEVLRGRSGRDGSLPVDGHADPVTYAVDDLPDTAPW</sequence>